<protein>
    <submittedName>
        <fullName evidence="1">Uncharacterized protein</fullName>
    </submittedName>
</protein>
<dbReference type="AlphaFoldDB" id="A0A8T0XZ07"/>
<sequence length="84" mass="9040">MAAVALLRSVASKMARAPPMHRRPLLARGLHAGARSEAAASGYALPPASNEQARLRSVLTKLARAPPPRHRLLPRRAAYLELEG</sequence>
<dbReference type="EMBL" id="CM029037">
    <property type="protein sequence ID" value="KAG2662363.1"/>
    <property type="molecule type" value="Genomic_DNA"/>
</dbReference>
<name>A0A8T0XZ07_PANVG</name>
<gene>
    <name evidence="1" type="ORF">PVAP13_1KG524808</name>
</gene>
<keyword evidence="2" id="KW-1185">Reference proteome</keyword>
<evidence type="ECO:0000313" key="1">
    <source>
        <dbReference type="EMBL" id="KAG2662363.1"/>
    </source>
</evidence>
<comment type="caution">
    <text evidence="1">The sequence shown here is derived from an EMBL/GenBank/DDBJ whole genome shotgun (WGS) entry which is preliminary data.</text>
</comment>
<dbReference type="Proteomes" id="UP000823388">
    <property type="component" value="Chromosome 1K"/>
</dbReference>
<organism evidence="1 2">
    <name type="scientific">Panicum virgatum</name>
    <name type="common">Blackwell switchgrass</name>
    <dbReference type="NCBI Taxonomy" id="38727"/>
    <lineage>
        <taxon>Eukaryota</taxon>
        <taxon>Viridiplantae</taxon>
        <taxon>Streptophyta</taxon>
        <taxon>Embryophyta</taxon>
        <taxon>Tracheophyta</taxon>
        <taxon>Spermatophyta</taxon>
        <taxon>Magnoliopsida</taxon>
        <taxon>Liliopsida</taxon>
        <taxon>Poales</taxon>
        <taxon>Poaceae</taxon>
        <taxon>PACMAD clade</taxon>
        <taxon>Panicoideae</taxon>
        <taxon>Panicodae</taxon>
        <taxon>Paniceae</taxon>
        <taxon>Panicinae</taxon>
        <taxon>Panicum</taxon>
        <taxon>Panicum sect. Hiantes</taxon>
    </lineage>
</organism>
<proteinExistence type="predicted"/>
<reference evidence="1" key="1">
    <citation type="submission" date="2020-05" db="EMBL/GenBank/DDBJ databases">
        <title>WGS assembly of Panicum virgatum.</title>
        <authorList>
            <person name="Lovell J.T."/>
            <person name="Jenkins J."/>
            <person name="Shu S."/>
            <person name="Juenger T.E."/>
            <person name="Schmutz J."/>
        </authorList>
    </citation>
    <scope>NUCLEOTIDE SEQUENCE</scope>
    <source>
        <strain evidence="1">AP13</strain>
    </source>
</reference>
<accession>A0A8T0XZ07</accession>
<evidence type="ECO:0000313" key="2">
    <source>
        <dbReference type="Proteomes" id="UP000823388"/>
    </source>
</evidence>